<feature type="domain" description="N-acetyltransferase" evidence="1">
    <location>
        <begin position="11"/>
        <end position="78"/>
    </location>
</feature>
<name>A0A839QGP2_9MICC</name>
<dbReference type="Pfam" id="PF13302">
    <property type="entry name" value="Acetyltransf_3"/>
    <property type="match status" value="1"/>
</dbReference>
<dbReference type="InterPro" id="IPR000182">
    <property type="entry name" value="GNAT_dom"/>
</dbReference>
<dbReference type="Proteomes" id="UP000523000">
    <property type="component" value="Unassembled WGS sequence"/>
</dbReference>
<reference evidence="2 3" key="1">
    <citation type="submission" date="2020-08" db="EMBL/GenBank/DDBJ databases">
        <title>Sequencing the genomes of 1000 actinobacteria strains.</title>
        <authorList>
            <person name="Klenk H.-P."/>
        </authorList>
    </citation>
    <scope>NUCLEOTIDE SEQUENCE [LARGE SCALE GENOMIC DNA]</scope>
    <source>
        <strain evidence="2 3">DSM 22826</strain>
    </source>
</reference>
<dbReference type="RefSeq" id="WP_312855627.1">
    <property type="nucleotide sequence ID" value="NZ_BAABGK010000022.1"/>
</dbReference>
<dbReference type="Gene3D" id="3.40.630.30">
    <property type="match status" value="1"/>
</dbReference>
<evidence type="ECO:0000313" key="3">
    <source>
        <dbReference type="Proteomes" id="UP000523000"/>
    </source>
</evidence>
<sequence>MEKIALATVSLELVAPCADDAEALFAACQEPRIQAWVPTPRPYTLTDAREFATSISDAGWAAGTDPLWAIRTGGHLAGLLG</sequence>
<evidence type="ECO:0000313" key="2">
    <source>
        <dbReference type="EMBL" id="MBB2995339.1"/>
    </source>
</evidence>
<organism evidence="2 3">
    <name type="scientific">Paeniglutamicibacter cryotolerans</name>
    <dbReference type="NCBI Taxonomy" id="670079"/>
    <lineage>
        <taxon>Bacteria</taxon>
        <taxon>Bacillati</taxon>
        <taxon>Actinomycetota</taxon>
        <taxon>Actinomycetes</taxon>
        <taxon>Micrococcales</taxon>
        <taxon>Micrococcaceae</taxon>
        <taxon>Paeniglutamicibacter</taxon>
    </lineage>
</organism>
<keyword evidence="3" id="KW-1185">Reference proteome</keyword>
<accession>A0A839QGP2</accession>
<keyword evidence="2" id="KW-0808">Transferase</keyword>
<dbReference type="EMBL" id="JACHVS010000001">
    <property type="protein sequence ID" value="MBB2995339.1"/>
    <property type="molecule type" value="Genomic_DNA"/>
</dbReference>
<proteinExistence type="predicted"/>
<gene>
    <name evidence="2" type="ORF">E9229_001530</name>
</gene>
<evidence type="ECO:0000259" key="1">
    <source>
        <dbReference type="Pfam" id="PF13302"/>
    </source>
</evidence>
<dbReference type="GO" id="GO:0016747">
    <property type="term" value="F:acyltransferase activity, transferring groups other than amino-acyl groups"/>
    <property type="evidence" value="ECO:0007669"/>
    <property type="project" value="InterPro"/>
</dbReference>
<comment type="caution">
    <text evidence="2">The sequence shown here is derived from an EMBL/GenBank/DDBJ whole genome shotgun (WGS) entry which is preliminary data.</text>
</comment>
<dbReference type="AlphaFoldDB" id="A0A839QGP2"/>
<dbReference type="InterPro" id="IPR016181">
    <property type="entry name" value="Acyl_CoA_acyltransferase"/>
</dbReference>
<dbReference type="SUPFAM" id="SSF55729">
    <property type="entry name" value="Acyl-CoA N-acyltransferases (Nat)"/>
    <property type="match status" value="1"/>
</dbReference>
<protein>
    <submittedName>
        <fullName evidence="2">RimJ/RimL family protein N-acetyltransferase</fullName>
    </submittedName>
</protein>